<keyword evidence="2" id="KW-1185">Reference proteome</keyword>
<organism evidence="1 2">
    <name type="scientific">Legionella resiliens</name>
    <dbReference type="NCBI Taxonomy" id="2905958"/>
    <lineage>
        <taxon>Bacteria</taxon>
        <taxon>Pseudomonadati</taxon>
        <taxon>Pseudomonadota</taxon>
        <taxon>Gammaproteobacteria</taxon>
        <taxon>Legionellales</taxon>
        <taxon>Legionellaceae</taxon>
        <taxon>Legionella</taxon>
    </lineage>
</organism>
<comment type="caution">
    <text evidence="1">The sequence shown here is derived from an EMBL/GenBank/DDBJ whole genome shotgun (WGS) entry which is preliminary data.</text>
</comment>
<sequence length="315" mass="35215">MPSILVRTAKALIDRVLNKSIEDSIADDNGMFYGYFRDTKHSEQQRTITRNLEKLISDFSTEDTDKNNLEAIKDLISKTDTGVELLRAKKSWKRGGLNDTLSALNSSLDRFYRALVEKPALAEKAFLIEKASLGEKKTSLGEKPFSLIDVPDDDDPFSLLCAHAAYYLGEHILCPPGEGMLAKIYETVSNSISHSTAIEIRAKKEECLMKHILKCKEKLDGLDKEKPNYTDLRKTFVLEAIDAIQRENAGICEESKPIESIPVQVTLIAVAKVKAPTIKPSRGRLKVAMDNALEEIKERCPTAEKEKSEESKLSV</sequence>
<dbReference type="EMBL" id="JAJTND010000001">
    <property type="protein sequence ID" value="MCE3531353.1"/>
    <property type="molecule type" value="Genomic_DNA"/>
</dbReference>
<evidence type="ECO:0008006" key="3">
    <source>
        <dbReference type="Google" id="ProtNLM"/>
    </source>
</evidence>
<gene>
    <name evidence="1" type="ORF">LXO92_03045</name>
</gene>
<proteinExistence type="predicted"/>
<protein>
    <recommendedName>
        <fullName evidence="3">Coiled-coil protein</fullName>
    </recommendedName>
</protein>
<evidence type="ECO:0000313" key="1">
    <source>
        <dbReference type="EMBL" id="MCE3531353.1"/>
    </source>
</evidence>
<reference evidence="1 2" key="1">
    <citation type="journal article" date="2024" name="Pathogens">
        <title>Characterization of a Novel Species of Legionella Isolated from a Healthcare Facility: Legionella resiliens sp. nov.</title>
        <authorList>
            <person name="Cristino S."/>
            <person name="Pascale M.R."/>
            <person name="Marino F."/>
            <person name="Derelitto C."/>
            <person name="Salaris S."/>
            <person name="Orsini M."/>
            <person name="Squarzoni S."/>
            <person name="Grottola A."/>
            <person name="Girolamini L."/>
        </authorList>
    </citation>
    <scope>NUCLEOTIDE SEQUENCE [LARGE SCALE GENOMIC DNA]</scope>
    <source>
        <strain evidence="1 2">8cVS16</strain>
    </source>
</reference>
<evidence type="ECO:0000313" key="2">
    <source>
        <dbReference type="Proteomes" id="UP001320170"/>
    </source>
</evidence>
<accession>A0ABS8WXY8</accession>
<dbReference type="Proteomes" id="UP001320170">
    <property type="component" value="Unassembled WGS sequence"/>
</dbReference>
<name>A0ABS8WXY8_9GAMM</name>
<dbReference type="RefSeq" id="WP_182351278.1">
    <property type="nucleotide sequence ID" value="NZ_JAJSPM010000001.1"/>
</dbReference>